<proteinExistence type="predicted"/>
<reference evidence="3" key="1">
    <citation type="journal article" date="2019" name="Int. J. Syst. Evol. Microbiol.">
        <title>The Global Catalogue of Microorganisms (GCM) 10K type strain sequencing project: providing services to taxonomists for standard genome sequencing and annotation.</title>
        <authorList>
            <consortium name="The Broad Institute Genomics Platform"/>
            <consortium name="The Broad Institute Genome Sequencing Center for Infectious Disease"/>
            <person name="Wu L."/>
            <person name="Ma J."/>
        </authorList>
    </citation>
    <scope>NUCLEOTIDE SEQUENCE [LARGE SCALE GENOMIC DNA]</scope>
    <source>
        <strain evidence="3">CGMCC 1.12477</strain>
    </source>
</reference>
<evidence type="ECO:0000313" key="2">
    <source>
        <dbReference type="EMBL" id="MFD1508377.1"/>
    </source>
</evidence>
<dbReference type="EMBL" id="JBHUDD010000027">
    <property type="protein sequence ID" value="MFD1508377.1"/>
    <property type="molecule type" value="Genomic_DNA"/>
</dbReference>
<comment type="caution">
    <text evidence="2">The sequence shown here is derived from an EMBL/GenBank/DDBJ whole genome shotgun (WGS) entry which is preliminary data.</text>
</comment>
<evidence type="ECO:0008006" key="4">
    <source>
        <dbReference type="Google" id="ProtNLM"/>
    </source>
</evidence>
<keyword evidence="3" id="KW-1185">Reference proteome</keyword>
<dbReference type="RefSeq" id="WP_379912935.1">
    <property type="nucleotide sequence ID" value="NZ_JBHUDD010000027.1"/>
</dbReference>
<evidence type="ECO:0000313" key="3">
    <source>
        <dbReference type="Proteomes" id="UP001597186"/>
    </source>
</evidence>
<organism evidence="2 3">
    <name type="scientific">Lacimonas salitolerans</name>
    <dbReference type="NCBI Taxonomy" id="1323750"/>
    <lineage>
        <taxon>Bacteria</taxon>
        <taxon>Pseudomonadati</taxon>
        <taxon>Pseudomonadota</taxon>
        <taxon>Alphaproteobacteria</taxon>
        <taxon>Rhodobacterales</taxon>
        <taxon>Paracoccaceae</taxon>
        <taxon>Lacimonas</taxon>
    </lineage>
</organism>
<protein>
    <recommendedName>
        <fullName evidence="4">Lipoprotein</fullName>
    </recommendedName>
</protein>
<evidence type="ECO:0000256" key="1">
    <source>
        <dbReference type="SAM" id="SignalP"/>
    </source>
</evidence>
<feature type="chain" id="PRO_5045811662" description="Lipoprotein" evidence="1">
    <location>
        <begin position="26"/>
        <end position="172"/>
    </location>
</feature>
<name>A0ABW4EB65_9RHOB</name>
<dbReference type="Proteomes" id="UP001597186">
    <property type="component" value="Unassembled WGS sequence"/>
</dbReference>
<gene>
    <name evidence="2" type="ORF">ACFTOW_03045</name>
</gene>
<sequence>MAYLVRILIQGAAVAGLAACLSACALDEPASARAFADRWLHVDVQTYFTSQRGCTVAVYRLSSGTVRAGGTRVYVLRQGIGRLRTGQAVAFGDPNGTPDGLSRAIMSADLPVGLGLLSSVTGPRACMTDEVAQGVGRMLATPGVMTIYDPAENIVILLDAATRHAVLMRGEV</sequence>
<accession>A0ABW4EB65</accession>
<keyword evidence="1" id="KW-0732">Signal</keyword>
<dbReference type="PROSITE" id="PS51257">
    <property type="entry name" value="PROKAR_LIPOPROTEIN"/>
    <property type="match status" value="1"/>
</dbReference>
<feature type="signal peptide" evidence="1">
    <location>
        <begin position="1"/>
        <end position="25"/>
    </location>
</feature>